<name>A0ABV7MBD0_9PROT</name>
<dbReference type="Gene3D" id="2.120.10.60">
    <property type="entry name" value="Tricorn protease N-terminal domain"/>
    <property type="match status" value="1"/>
</dbReference>
<dbReference type="InterPro" id="IPR001375">
    <property type="entry name" value="Peptidase_S9_cat"/>
</dbReference>
<evidence type="ECO:0000259" key="3">
    <source>
        <dbReference type="Pfam" id="PF00326"/>
    </source>
</evidence>
<keyword evidence="1 4" id="KW-0378">Hydrolase</keyword>
<dbReference type="PANTHER" id="PTHR42776">
    <property type="entry name" value="SERINE PEPTIDASE S9 FAMILY MEMBER"/>
    <property type="match status" value="1"/>
</dbReference>
<dbReference type="InterPro" id="IPR002470">
    <property type="entry name" value="Peptidase_S9A"/>
</dbReference>
<keyword evidence="2" id="KW-0645">Protease</keyword>
<evidence type="ECO:0000256" key="2">
    <source>
        <dbReference type="ARBA" id="ARBA00022825"/>
    </source>
</evidence>
<dbReference type="Gene3D" id="2.130.10.120">
    <property type="entry name" value="Prolyl oligopeptidase, N-terminal domain"/>
    <property type="match status" value="1"/>
</dbReference>
<dbReference type="PRINTS" id="PR00862">
    <property type="entry name" value="PROLIGOPTASE"/>
</dbReference>
<gene>
    <name evidence="4" type="ORF">ACFONP_08525</name>
</gene>
<keyword evidence="2" id="KW-0720">Serine protease</keyword>
<reference evidence="5" key="1">
    <citation type="journal article" date="2019" name="Int. J. Syst. Evol. Microbiol.">
        <title>The Global Catalogue of Microorganisms (GCM) 10K type strain sequencing project: providing services to taxonomists for standard genome sequencing and annotation.</title>
        <authorList>
            <consortium name="The Broad Institute Genomics Platform"/>
            <consortium name="The Broad Institute Genome Sequencing Center for Infectious Disease"/>
            <person name="Wu L."/>
            <person name="Ma J."/>
        </authorList>
    </citation>
    <scope>NUCLEOTIDE SEQUENCE [LARGE SCALE GENOMIC DNA]</scope>
    <source>
        <strain evidence="5">KCTC 22245</strain>
    </source>
</reference>
<protein>
    <submittedName>
        <fullName evidence="4">Alpha/beta fold hydrolase</fullName>
    </submittedName>
</protein>
<proteinExistence type="predicted"/>
<dbReference type="PROSITE" id="PS00708">
    <property type="entry name" value="PRO_ENDOPEP_SER"/>
    <property type="match status" value="1"/>
</dbReference>
<dbReference type="Pfam" id="PF00326">
    <property type="entry name" value="Peptidase_S9"/>
    <property type="match status" value="1"/>
</dbReference>
<dbReference type="InterPro" id="IPR011659">
    <property type="entry name" value="WD40"/>
</dbReference>
<dbReference type="InterPro" id="IPR029058">
    <property type="entry name" value="AB_hydrolase_fold"/>
</dbReference>
<dbReference type="EMBL" id="JBHRVA010000002">
    <property type="protein sequence ID" value="MFC3302774.1"/>
    <property type="molecule type" value="Genomic_DNA"/>
</dbReference>
<organism evidence="4 5">
    <name type="scientific">Parvularcula lutaonensis</name>
    <dbReference type="NCBI Taxonomy" id="491923"/>
    <lineage>
        <taxon>Bacteria</taxon>
        <taxon>Pseudomonadati</taxon>
        <taxon>Pseudomonadota</taxon>
        <taxon>Alphaproteobacteria</taxon>
        <taxon>Parvularculales</taxon>
        <taxon>Parvularculaceae</taxon>
        <taxon>Parvularcula</taxon>
    </lineage>
</organism>
<feature type="domain" description="Peptidase S9 prolyl oligopeptidase catalytic" evidence="3">
    <location>
        <begin position="435"/>
        <end position="644"/>
    </location>
</feature>
<evidence type="ECO:0000256" key="1">
    <source>
        <dbReference type="ARBA" id="ARBA00022801"/>
    </source>
</evidence>
<sequence>MLITMLTASAAAIALQASQSEQDWEFPEDIPSPAPASVGLAGAEPPNVVRFFKVTGASGGTISPDGETVLFTSSITGEPQVFAVPDEGGQPKQLTFGTGVSGFGFAPDGRIRIAADTDGNERVGYTLLTVDGHHEERLLDASEAFNSFGDFDDDGDRFVFATTRRNGTDFDIYLSDDDGVREVYEGRFGFFPQAWRPGTDEVIVTETRGEDGNVLHLLDVSTGELTTLLNPEDISNYQSFVFKPDGSGFWMATNHGREFQALAFFDLEAFEETGDANAALSFLHEHDDRDIEDVELAGGRYLVWTENEDGYSGIGAFDVTRNNRRVFLPELPRGIYSLDGAKDAAKLAVTLRGPTTPGTVGLLDLTKRRPRFDILAEPQDGGLDLASFQAPKPVRFEARDGVELQGLLYRPDTEGNAPVVIMVHGGPTAQARPTFEPLAQYLTTRGIAVLDLNFRGSTGFGKSFARMDNGRNRTKAVDDVADAVAWLKQADGLDGERVAIMGGSYGGYLTNAAVGAYPDLFKAGVSLVGVSDWVRALEEASPYLKASDVIEYGDITDPEERAFFASISPINNVDRIKAAMLFSHGANDPRDPVSESDRMVKALRERGVEVKYLRWPDEGHSVRKLNNRVHLYQEITKFLEDHLGTD</sequence>
<dbReference type="RefSeq" id="WP_189571525.1">
    <property type="nucleotide sequence ID" value="NZ_BMXU01000001.1"/>
</dbReference>
<dbReference type="Gene3D" id="3.40.50.1820">
    <property type="entry name" value="alpha/beta hydrolase"/>
    <property type="match status" value="1"/>
</dbReference>
<dbReference type="Pfam" id="PF07676">
    <property type="entry name" value="PD40"/>
    <property type="match status" value="1"/>
</dbReference>
<dbReference type="InterPro" id="IPR002471">
    <property type="entry name" value="Pept_S9_AS"/>
</dbReference>
<accession>A0ABV7MBD0</accession>
<comment type="caution">
    <text evidence="4">The sequence shown here is derived from an EMBL/GenBank/DDBJ whole genome shotgun (WGS) entry which is preliminary data.</text>
</comment>
<evidence type="ECO:0000313" key="5">
    <source>
        <dbReference type="Proteomes" id="UP001595607"/>
    </source>
</evidence>
<dbReference type="GO" id="GO:0016787">
    <property type="term" value="F:hydrolase activity"/>
    <property type="evidence" value="ECO:0007669"/>
    <property type="project" value="UniProtKB-KW"/>
</dbReference>
<dbReference type="PANTHER" id="PTHR42776:SF27">
    <property type="entry name" value="DIPEPTIDYL PEPTIDASE FAMILY MEMBER 6"/>
    <property type="match status" value="1"/>
</dbReference>
<dbReference type="SUPFAM" id="SSF82171">
    <property type="entry name" value="DPP6 N-terminal domain-like"/>
    <property type="match status" value="1"/>
</dbReference>
<dbReference type="SUPFAM" id="SSF53474">
    <property type="entry name" value="alpha/beta-Hydrolases"/>
    <property type="match status" value="1"/>
</dbReference>
<keyword evidence="5" id="KW-1185">Reference proteome</keyword>
<dbReference type="Proteomes" id="UP001595607">
    <property type="component" value="Unassembled WGS sequence"/>
</dbReference>
<evidence type="ECO:0000313" key="4">
    <source>
        <dbReference type="EMBL" id="MFC3302774.1"/>
    </source>
</evidence>